<dbReference type="PANTHER" id="PTHR30204:SF69">
    <property type="entry name" value="MERR-FAMILY TRANSCRIPTIONAL REGULATOR"/>
    <property type="match status" value="1"/>
</dbReference>
<dbReference type="SUPFAM" id="SSF55136">
    <property type="entry name" value="Probable bacterial effector-binding domain"/>
    <property type="match status" value="1"/>
</dbReference>
<keyword evidence="3" id="KW-0238">DNA-binding</keyword>
<dbReference type="EMBL" id="JADKNH010000003">
    <property type="protein sequence ID" value="MBF4692659.1"/>
    <property type="molecule type" value="Genomic_DNA"/>
</dbReference>
<dbReference type="InterPro" id="IPR029442">
    <property type="entry name" value="GyrI-like"/>
</dbReference>
<dbReference type="RefSeq" id="WP_194700900.1">
    <property type="nucleotide sequence ID" value="NZ_JADKNH010000003.1"/>
</dbReference>
<keyword evidence="1" id="KW-0678">Repressor</keyword>
<keyword evidence="7" id="KW-1185">Reference proteome</keyword>
<keyword evidence="4" id="KW-0804">Transcription</keyword>
<evidence type="ECO:0000313" key="6">
    <source>
        <dbReference type="EMBL" id="MBF4692659.1"/>
    </source>
</evidence>
<dbReference type="Gene3D" id="1.10.1660.10">
    <property type="match status" value="1"/>
</dbReference>
<dbReference type="SUPFAM" id="SSF46955">
    <property type="entry name" value="Putative DNA-binding domain"/>
    <property type="match status" value="1"/>
</dbReference>
<sequence length="272" mass="32197">MKLQLSVKELSEIVGISTRNIRYYDQIGLFKPSGQLENGYRYYTIEKIEELRLISYLRHLDISIQEIKAHLENRSLENYLNILANQLDQTRIKMKHLEFLEKRLEKRMQSLAYIHQLEDIDKITIKPLSRRPILRLNEDIREPLDWEIAMLKFEKDDAMPPSLFIGDIGFFVDLSTLDRRHPTEFTGLYLDLSEGHDSNSSLISELPEGLWLTLYFKGDHFDAPQNYKKLMQFANHHHLKLDHYALERVLIDHFISSDPNLYITEIQIKIIT</sequence>
<keyword evidence="2" id="KW-0805">Transcription regulation</keyword>
<protein>
    <submittedName>
        <fullName evidence="6">MerR family transcriptional regulator</fullName>
    </submittedName>
</protein>
<dbReference type="Pfam" id="PF13411">
    <property type="entry name" value="MerR_1"/>
    <property type="match status" value="1"/>
</dbReference>
<organism evidence="6 7">
    <name type="scientific">Fusibacter ferrireducens</name>
    <dbReference type="NCBI Taxonomy" id="2785058"/>
    <lineage>
        <taxon>Bacteria</taxon>
        <taxon>Bacillati</taxon>
        <taxon>Bacillota</taxon>
        <taxon>Clostridia</taxon>
        <taxon>Eubacteriales</taxon>
        <taxon>Eubacteriales Family XII. Incertae Sedis</taxon>
        <taxon>Fusibacter</taxon>
    </lineage>
</organism>
<name>A0ABR9ZSS2_9FIRM</name>
<dbReference type="InterPro" id="IPR009061">
    <property type="entry name" value="DNA-bd_dom_put_sf"/>
</dbReference>
<dbReference type="InterPro" id="IPR011256">
    <property type="entry name" value="Reg_factor_effector_dom_sf"/>
</dbReference>
<dbReference type="InterPro" id="IPR047057">
    <property type="entry name" value="MerR_fam"/>
</dbReference>
<evidence type="ECO:0000259" key="5">
    <source>
        <dbReference type="PROSITE" id="PS50937"/>
    </source>
</evidence>
<reference evidence="6 7" key="1">
    <citation type="submission" date="2020-11" db="EMBL/GenBank/DDBJ databases">
        <title>Fusibacter basophilias sp. nov.</title>
        <authorList>
            <person name="Qiu D."/>
        </authorList>
    </citation>
    <scope>NUCLEOTIDE SEQUENCE [LARGE SCALE GENOMIC DNA]</scope>
    <source>
        <strain evidence="6 7">Q10-2</strain>
    </source>
</reference>
<gene>
    <name evidence="6" type="ORF">ISU02_05995</name>
</gene>
<evidence type="ECO:0000256" key="2">
    <source>
        <dbReference type="ARBA" id="ARBA00023015"/>
    </source>
</evidence>
<accession>A0ABR9ZSS2</accession>
<evidence type="ECO:0000256" key="1">
    <source>
        <dbReference type="ARBA" id="ARBA00022491"/>
    </source>
</evidence>
<dbReference type="Pfam" id="PF06445">
    <property type="entry name" value="GyrI-like"/>
    <property type="match status" value="1"/>
</dbReference>
<dbReference type="InterPro" id="IPR000551">
    <property type="entry name" value="MerR-type_HTH_dom"/>
</dbReference>
<dbReference type="Proteomes" id="UP000614200">
    <property type="component" value="Unassembled WGS sequence"/>
</dbReference>
<dbReference type="SMART" id="SM00422">
    <property type="entry name" value="HTH_MERR"/>
    <property type="match status" value="1"/>
</dbReference>
<dbReference type="Gene3D" id="3.20.80.10">
    <property type="entry name" value="Regulatory factor, effector binding domain"/>
    <property type="match status" value="1"/>
</dbReference>
<evidence type="ECO:0000256" key="4">
    <source>
        <dbReference type="ARBA" id="ARBA00023163"/>
    </source>
</evidence>
<comment type="caution">
    <text evidence="6">The sequence shown here is derived from an EMBL/GenBank/DDBJ whole genome shotgun (WGS) entry which is preliminary data.</text>
</comment>
<feature type="domain" description="HTH merR-type" evidence="5">
    <location>
        <begin position="4"/>
        <end position="73"/>
    </location>
</feature>
<evidence type="ECO:0000313" key="7">
    <source>
        <dbReference type="Proteomes" id="UP000614200"/>
    </source>
</evidence>
<dbReference type="PANTHER" id="PTHR30204">
    <property type="entry name" value="REDOX-CYCLING DRUG-SENSING TRANSCRIPTIONAL ACTIVATOR SOXR"/>
    <property type="match status" value="1"/>
</dbReference>
<evidence type="ECO:0000256" key="3">
    <source>
        <dbReference type="ARBA" id="ARBA00023125"/>
    </source>
</evidence>
<proteinExistence type="predicted"/>
<dbReference type="PROSITE" id="PS50937">
    <property type="entry name" value="HTH_MERR_2"/>
    <property type="match status" value="1"/>
</dbReference>